<evidence type="ECO:0000256" key="8">
    <source>
        <dbReference type="ARBA" id="ARBA00022741"/>
    </source>
</evidence>
<dbReference type="PROSITE" id="PS50110">
    <property type="entry name" value="RESPONSE_REGULATORY"/>
    <property type="match status" value="1"/>
</dbReference>
<dbReference type="Pfam" id="PF00512">
    <property type="entry name" value="HisKA"/>
    <property type="match status" value="1"/>
</dbReference>
<dbReference type="CDD" id="cd16922">
    <property type="entry name" value="HATPase_EvgS-ArcB-TorS-like"/>
    <property type="match status" value="1"/>
</dbReference>
<dbReference type="AlphaFoldDB" id="A0A544SX15"/>
<dbReference type="InterPro" id="IPR004358">
    <property type="entry name" value="Sig_transdc_His_kin-like_C"/>
</dbReference>
<evidence type="ECO:0000259" key="19">
    <source>
        <dbReference type="PROSITE" id="PS50885"/>
    </source>
</evidence>
<dbReference type="InterPro" id="IPR007891">
    <property type="entry name" value="CHASE3"/>
</dbReference>
<dbReference type="Gene3D" id="3.30.450.40">
    <property type="match status" value="1"/>
</dbReference>
<dbReference type="InterPro" id="IPR005467">
    <property type="entry name" value="His_kinase_dom"/>
</dbReference>
<gene>
    <name evidence="20" type="ORF">FG382_18590</name>
</gene>
<keyword evidence="12 16" id="KW-0472">Membrane</keyword>
<dbReference type="PRINTS" id="PR00344">
    <property type="entry name" value="BCTRLSENSOR"/>
</dbReference>
<dbReference type="SMART" id="SM00304">
    <property type="entry name" value="HAMP"/>
    <property type="match status" value="1"/>
</dbReference>
<dbReference type="GO" id="GO:0005524">
    <property type="term" value="F:ATP binding"/>
    <property type="evidence" value="ECO:0007669"/>
    <property type="project" value="UniProtKB-KW"/>
</dbReference>
<evidence type="ECO:0000259" key="18">
    <source>
        <dbReference type="PROSITE" id="PS50110"/>
    </source>
</evidence>
<evidence type="ECO:0000256" key="16">
    <source>
        <dbReference type="SAM" id="Phobius"/>
    </source>
</evidence>
<evidence type="ECO:0000256" key="11">
    <source>
        <dbReference type="ARBA" id="ARBA00023012"/>
    </source>
</evidence>
<evidence type="ECO:0000256" key="15">
    <source>
        <dbReference type="SAM" id="Coils"/>
    </source>
</evidence>
<keyword evidence="7" id="KW-0808">Transferase</keyword>
<dbReference type="SUPFAM" id="SSF52172">
    <property type="entry name" value="CheY-like"/>
    <property type="match status" value="1"/>
</dbReference>
<dbReference type="CDD" id="cd06225">
    <property type="entry name" value="HAMP"/>
    <property type="match status" value="1"/>
</dbReference>
<dbReference type="SUPFAM" id="SSF47384">
    <property type="entry name" value="Homodimeric domain of signal transducing histidine kinase"/>
    <property type="match status" value="1"/>
</dbReference>
<keyword evidence="5" id="KW-1003">Cell membrane</keyword>
<comment type="catalytic activity">
    <reaction evidence="1">
        <text>ATP + protein L-histidine = ADP + protein N-phospho-L-histidine.</text>
        <dbReference type="EC" id="2.7.13.3"/>
    </reaction>
</comment>
<comment type="subcellular location">
    <subcellularLocation>
        <location evidence="2">Cell membrane</location>
        <topology evidence="2">Multi-pass membrane protein</topology>
    </subcellularLocation>
</comment>
<keyword evidence="10" id="KW-0067">ATP-binding</keyword>
<dbReference type="EC" id="2.7.13.3" evidence="4"/>
<dbReference type="InterPro" id="IPR011006">
    <property type="entry name" value="CheY-like_superfamily"/>
</dbReference>
<evidence type="ECO:0000256" key="14">
    <source>
        <dbReference type="PROSITE-ProRule" id="PRU00169"/>
    </source>
</evidence>
<dbReference type="PANTHER" id="PTHR45339">
    <property type="entry name" value="HYBRID SIGNAL TRANSDUCTION HISTIDINE KINASE J"/>
    <property type="match status" value="1"/>
</dbReference>
<dbReference type="Pfam" id="PF00072">
    <property type="entry name" value="Response_reg"/>
    <property type="match status" value="1"/>
</dbReference>
<dbReference type="InterPro" id="IPR029016">
    <property type="entry name" value="GAF-like_dom_sf"/>
</dbReference>
<proteinExistence type="inferred from homology"/>
<dbReference type="SMART" id="SM00448">
    <property type="entry name" value="REC"/>
    <property type="match status" value="1"/>
</dbReference>
<dbReference type="SUPFAM" id="SSF55874">
    <property type="entry name" value="ATPase domain of HSP90 chaperone/DNA topoisomerase II/histidine kinase"/>
    <property type="match status" value="1"/>
</dbReference>
<organism evidence="20 21">
    <name type="scientific">Psychrobacillus lasiicapitis</name>
    <dbReference type="NCBI Taxonomy" id="1636719"/>
    <lineage>
        <taxon>Bacteria</taxon>
        <taxon>Bacillati</taxon>
        <taxon>Bacillota</taxon>
        <taxon>Bacilli</taxon>
        <taxon>Bacillales</taxon>
        <taxon>Bacillaceae</taxon>
        <taxon>Psychrobacillus</taxon>
    </lineage>
</organism>
<dbReference type="GO" id="GO:0000155">
    <property type="term" value="F:phosphorelay sensor kinase activity"/>
    <property type="evidence" value="ECO:0007669"/>
    <property type="project" value="InterPro"/>
</dbReference>
<dbReference type="EMBL" id="VDGH01000012">
    <property type="protein sequence ID" value="TQR09754.1"/>
    <property type="molecule type" value="Genomic_DNA"/>
</dbReference>
<dbReference type="InterPro" id="IPR003661">
    <property type="entry name" value="HisK_dim/P_dom"/>
</dbReference>
<evidence type="ECO:0000256" key="2">
    <source>
        <dbReference type="ARBA" id="ARBA00004651"/>
    </source>
</evidence>
<keyword evidence="6 14" id="KW-0597">Phosphoprotein</keyword>
<keyword evidence="11" id="KW-0902">Two-component regulatory system</keyword>
<dbReference type="Pfam" id="PF13185">
    <property type="entry name" value="GAF_2"/>
    <property type="match status" value="1"/>
</dbReference>
<name>A0A544SX15_9BACI</name>
<feature type="domain" description="Response regulatory" evidence="18">
    <location>
        <begin position="793"/>
        <end position="911"/>
    </location>
</feature>
<evidence type="ECO:0000256" key="6">
    <source>
        <dbReference type="ARBA" id="ARBA00022553"/>
    </source>
</evidence>
<dbReference type="PROSITE" id="PS50885">
    <property type="entry name" value="HAMP"/>
    <property type="match status" value="1"/>
</dbReference>
<evidence type="ECO:0000256" key="13">
    <source>
        <dbReference type="ARBA" id="ARBA00074306"/>
    </source>
</evidence>
<feature type="modified residue" description="4-aspartylphosphate" evidence="14">
    <location>
        <position position="844"/>
    </location>
</feature>
<dbReference type="SMART" id="SM00065">
    <property type="entry name" value="GAF"/>
    <property type="match status" value="1"/>
</dbReference>
<protein>
    <recommendedName>
        <fullName evidence="13">Circadian input-output histidine kinase CikA</fullName>
        <ecNumber evidence="4">2.7.13.3</ecNumber>
    </recommendedName>
</protein>
<reference evidence="20 21" key="1">
    <citation type="submission" date="2019-05" db="EMBL/GenBank/DDBJ databases">
        <title>Psychrobacillus vulpis sp. nov., a new species isolated from feces of a red fox that inhabits in The Tablas de Daimiel Natural Park, Albacete, Spain.</title>
        <authorList>
            <person name="Rodriguez M."/>
            <person name="Reina J.C."/>
            <person name="Bejar V."/>
            <person name="Llamas I."/>
        </authorList>
    </citation>
    <scope>NUCLEOTIDE SEQUENCE [LARGE SCALE GENOMIC DNA]</scope>
    <source>
        <strain evidence="20 21">NEAU-3TGS17</strain>
    </source>
</reference>
<feature type="transmembrane region" description="Helical" evidence="16">
    <location>
        <begin position="187"/>
        <end position="209"/>
    </location>
</feature>
<feature type="domain" description="Histidine kinase" evidence="17">
    <location>
        <begin position="513"/>
        <end position="746"/>
    </location>
</feature>
<dbReference type="CDD" id="cd00082">
    <property type="entry name" value="HisKA"/>
    <property type="match status" value="1"/>
</dbReference>
<evidence type="ECO:0000313" key="21">
    <source>
        <dbReference type="Proteomes" id="UP000317316"/>
    </source>
</evidence>
<evidence type="ECO:0000256" key="7">
    <source>
        <dbReference type="ARBA" id="ARBA00022679"/>
    </source>
</evidence>
<dbReference type="InterPro" id="IPR003594">
    <property type="entry name" value="HATPase_dom"/>
</dbReference>
<keyword evidence="16" id="KW-1133">Transmembrane helix</keyword>
<dbReference type="Gene3D" id="1.10.287.130">
    <property type="match status" value="1"/>
</dbReference>
<dbReference type="InterPro" id="IPR003660">
    <property type="entry name" value="HAMP_dom"/>
</dbReference>
<dbReference type="InterPro" id="IPR001789">
    <property type="entry name" value="Sig_transdc_resp-reg_receiver"/>
</dbReference>
<keyword evidence="9" id="KW-0418">Kinase</keyword>
<sequence length="914" mass="103009">MGKNRKIGIRTKIMSGYLLVIIMVIFAFFLVNKQFAVVQADKDYIMGHDFEVTTLSHQIEKYVLDMVRGQRGYVITGEENYLQPYYTGQMEWQHSFDELYRLVDDPGQQAKLMTIKDNIIKWEDTVGAPMINQKKQESNGVTSSYLENDQGGATIDLIRSQFENFREVETEFRQKRADALNQNIDTLIQGLVTLGLLVFIVAIVMSTLVSRSIVRTMNEVIATIKDIATFTNTNALDLSRRITLRSRDEIRELGNATNELLTNLELREMHQQRINNTFNSYQGITSIAELCKAFISAISEEANSSYGAIYVRDFRSDKHLFVKSATFADGFDTVGRSHFELGQGLIGEYALKKSMHVLSDLDEFQLIPSALGTIPPQGMIIAPILYEGEVIAVIEILSLCNYSKSDQQFIEDVIENFGITLNSAKDREEIERLLTESQTMTEELRVQSDDLQTQSEELQMQSEELQTINEKLEERSKEAELKSVALNQAKIELEKQAEQLVLSSKYKSEFLANMSHELRTPLNSILILSELIAENAGEQSRGEEEKFAKVIHTSGKDLLALIDDILDLSKVEAGKMEIIYGEMNINDLPNYLEMNFNHVAEKKGLLFSILKGANIPNIFCTDEKMMLQILKNLLSNAFKYTEKGSISIEIKNVPNKELQPAFAGKEADYWISFSIKDSGIGIPKEKHQLIFEAFQQADGATMRKYGGTGLGLSICQEYAKHLGGYVTLESEEGVGSTFTLYLPSLSTKLGKEDVLLTALEEVAGSSLDEEVFPLETENANLLEEKQNVLQGKNVLIVDDDLRNIFALEAALKQEGMMVCSVNNGLECLEILEEQPSLFDIILMDIMMPNMDGYETMQRIRANEELMDIPIIALTAKAMERDRKKCLETGASDYVSKPLDLEQLLSVLSVWVSNE</sequence>
<evidence type="ECO:0000256" key="12">
    <source>
        <dbReference type="ARBA" id="ARBA00023136"/>
    </source>
</evidence>
<dbReference type="CDD" id="cd19410">
    <property type="entry name" value="HK9-like_sensor"/>
    <property type="match status" value="1"/>
</dbReference>
<evidence type="ECO:0000259" key="17">
    <source>
        <dbReference type="PROSITE" id="PS50109"/>
    </source>
</evidence>
<dbReference type="SMART" id="SM00387">
    <property type="entry name" value="HATPase_c"/>
    <property type="match status" value="1"/>
</dbReference>
<feature type="domain" description="HAMP" evidence="19">
    <location>
        <begin position="211"/>
        <end position="269"/>
    </location>
</feature>
<dbReference type="Gene3D" id="6.10.340.10">
    <property type="match status" value="1"/>
</dbReference>
<dbReference type="InterPro" id="IPR003018">
    <property type="entry name" value="GAF"/>
</dbReference>
<dbReference type="Proteomes" id="UP000317316">
    <property type="component" value="Unassembled WGS sequence"/>
</dbReference>
<keyword evidence="8" id="KW-0547">Nucleotide-binding</keyword>
<dbReference type="CDD" id="cd17546">
    <property type="entry name" value="REC_hyHK_CKI1_RcsC-like"/>
    <property type="match status" value="1"/>
</dbReference>
<dbReference type="Gene3D" id="3.30.565.10">
    <property type="entry name" value="Histidine kinase-like ATPase, C-terminal domain"/>
    <property type="match status" value="1"/>
</dbReference>
<evidence type="ECO:0000256" key="5">
    <source>
        <dbReference type="ARBA" id="ARBA00022475"/>
    </source>
</evidence>
<dbReference type="GO" id="GO:0005886">
    <property type="term" value="C:plasma membrane"/>
    <property type="evidence" value="ECO:0007669"/>
    <property type="project" value="UniProtKB-SubCell"/>
</dbReference>
<dbReference type="SMART" id="SM00388">
    <property type="entry name" value="HisKA"/>
    <property type="match status" value="1"/>
</dbReference>
<comment type="caution">
    <text evidence="20">The sequence shown here is derived from an EMBL/GenBank/DDBJ whole genome shotgun (WGS) entry which is preliminary data.</text>
</comment>
<evidence type="ECO:0000313" key="20">
    <source>
        <dbReference type="EMBL" id="TQR09754.1"/>
    </source>
</evidence>
<dbReference type="PANTHER" id="PTHR45339:SF1">
    <property type="entry name" value="HYBRID SIGNAL TRANSDUCTION HISTIDINE KINASE J"/>
    <property type="match status" value="1"/>
</dbReference>
<dbReference type="Pfam" id="PF05227">
    <property type="entry name" value="CHASE3"/>
    <property type="match status" value="1"/>
</dbReference>
<evidence type="ECO:0000256" key="1">
    <source>
        <dbReference type="ARBA" id="ARBA00000085"/>
    </source>
</evidence>
<evidence type="ECO:0000256" key="9">
    <source>
        <dbReference type="ARBA" id="ARBA00022777"/>
    </source>
</evidence>
<keyword evidence="21" id="KW-1185">Reference proteome</keyword>
<accession>A0A544SX15</accession>
<dbReference type="FunFam" id="3.30.565.10:FF:000010">
    <property type="entry name" value="Sensor histidine kinase RcsC"/>
    <property type="match status" value="1"/>
</dbReference>
<evidence type="ECO:0000256" key="4">
    <source>
        <dbReference type="ARBA" id="ARBA00012438"/>
    </source>
</evidence>
<dbReference type="OrthoDB" id="9790669at2"/>
<comment type="similarity">
    <text evidence="3">In the N-terminal section; belongs to the phytochrome family.</text>
</comment>
<keyword evidence="15" id="KW-0175">Coiled coil</keyword>
<dbReference type="InterPro" id="IPR036890">
    <property type="entry name" value="HATPase_C_sf"/>
</dbReference>
<evidence type="ECO:0000256" key="3">
    <source>
        <dbReference type="ARBA" id="ARBA00006402"/>
    </source>
</evidence>
<keyword evidence="16" id="KW-0812">Transmembrane</keyword>
<dbReference type="InterPro" id="IPR036097">
    <property type="entry name" value="HisK_dim/P_sf"/>
</dbReference>
<dbReference type="PROSITE" id="PS50109">
    <property type="entry name" value="HIS_KIN"/>
    <property type="match status" value="1"/>
</dbReference>
<feature type="transmembrane region" description="Helical" evidence="16">
    <location>
        <begin position="12"/>
        <end position="31"/>
    </location>
</feature>
<dbReference type="Pfam" id="PF00672">
    <property type="entry name" value="HAMP"/>
    <property type="match status" value="1"/>
</dbReference>
<dbReference type="SUPFAM" id="SSF55781">
    <property type="entry name" value="GAF domain-like"/>
    <property type="match status" value="1"/>
</dbReference>
<evidence type="ECO:0000256" key="10">
    <source>
        <dbReference type="ARBA" id="ARBA00022840"/>
    </source>
</evidence>
<dbReference type="RefSeq" id="WP_142540395.1">
    <property type="nucleotide sequence ID" value="NZ_BMIE01000001.1"/>
</dbReference>
<dbReference type="Pfam" id="PF02518">
    <property type="entry name" value="HATPase_c"/>
    <property type="match status" value="1"/>
</dbReference>
<dbReference type="Gene3D" id="3.40.50.2300">
    <property type="match status" value="1"/>
</dbReference>
<feature type="coiled-coil region" evidence="15">
    <location>
        <begin position="441"/>
        <end position="496"/>
    </location>
</feature>